<protein>
    <submittedName>
        <fullName evidence="1">Uncharacterized protein</fullName>
    </submittedName>
</protein>
<accession>A0A5B2VH55</accession>
<keyword evidence="2" id="KW-1185">Reference proteome</keyword>
<dbReference type="EMBL" id="VUOA01000014">
    <property type="protein sequence ID" value="KAA2238275.1"/>
    <property type="molecule type" value="Genomic_DNA"/>
</dbReference>
<sequence length="61" mass="6735">MLDRLDAIMQDLAEVASDETAPELVRRIARCGVDALLAGLDGECERLSLRTAQAERSLRLH</sequence>
<name>A0A5B2VH55_9HYPH</name>
<comment type="caution">
    <text evidence="1">The sequence shown here is derived from an EMBL/GenBank/DDBJ whole genome shotgun (WGS) entry which is preliminary data.</text>
</comment>
<gene>
    <name evidence="1" type="ORF">F0L46_06415</name>
</gene>
<evidence type="ECO:0000313" key="1">
    <source>
        <dbReference type="EMBL" id="KAA2238275.1"/>
    </source>
</evidence>
<evidence type="ECO:0000313" key="2">
    <source>
        <dbReference type="Proteomes" id="UP000323142"/>
    </source>
</evidence>
<reference evidence="1 2" key="1">
    <citation type="submission" date="2019-09" db="EMBL/GenBank/DDBJ databases">
        <title>Salinarimonas rosea gen. nov., sp. nov., a new member of the a-2 subgroup of the Proteobacteria.</title>
        <authorList>
            <person name="Liu J."/>
        </authorList>
    </citation>
    <scope>NUCLEOTIDE SEQUENCE [LARGE SCALE GENOMIC DNA]</scope>
    <source>
        <strain evidence="1 2">BN140002</strain>
    </source>
</reference>
<proteinExistence type="predicted"/>
<dbReference type="AlphaFoldDB" id="A0A5B2VH55"/>
<reference evidence="1 2" key="2">
    <citation type="submission" date="2019-09" db="EMBL/GenBank/DDBJ databases">
        <authorList>
            <person name="Jin C."/>
        </authorList>
    </citation>
    <scope>NUCLEOTIDE SEQUENCE [LARGE SCALE GENOMIC DNA]</scope>
    <source>
        <strain evidence="1 2">BN140002</strain>
    </source>
</reference>
<dbReference type="RefSeq" id="WP_149816223.1">
    <property type="nucleotide sequence ID" value="NZ_VUOA01000014.1"/>
</dbReference>
<organism evidence="1 2">
    <name type="scientific">Salinarimonas soli</name>
    <dbReference type="NCBI Taxonomy" id="1638099"/>
    <lineage>
        <taxon>Bacteria</taxon>
        <taxon>Pseudomonadati</taxon>
        <taxon>Pseudomonadota</taxon>
        <taxon>Alphaproteobacteria</taxon>
        <taxon>Hyphomicrobiales</taxon>
        <taxon>Salinarimonadaceae</taxon>
        <taxon>Salinarimonas</taxon>
    </lineage>
</organism>
<dbReference type="Proteomes" id="UP000323142">
    <property type="component" value="Unassembled WGS sequence"/>
</dbReference>